<evidence type="ECO:0000256" key="9">
    <source>
        <dbReference type="RuleBase" id="RU361169"/>
    </source>
</evidence>
<dbReference type="Proteomes" id="UP000822688">
    <property type="component" value="Chromosome 7"/>
</dbReference>
<dbReference type="AlphaFoldDB" id="A0A8T0H8H0"/>
<evidence type="ECO:0000256" key="6">
    <source>
        <dbReference type="ARBA" id="ARBA00023295"/>
    </source>
</evidence>
<feature type="chain" id="PRO_5035824929" description="Polygalacturonase" evidence="10">
    <location>
        <begin position="29"/>
        <end position="439"/>
    </location>
</feature>
<dbReference type="InterPro" id="IPR012334">
    <property type="entry name" value="Pectin_lyas_fold"/>
</dbReference>
<evidence type="ECO:0000256" key="8">
    <source>
        <dbReference type="PROSITE-ProRule" id="PRU10052"/>
    </source>
</evidence>
<dbReference type="GO" id="GO:0005975">
    <property type="term" value="P:carbohydrate metabolic process"/>
    <property type="evidence" value="ECO:0007669"/>
    <property type="project" value="InterPro"/>
</dbReference>
<evidence type="ECO:0008006" key="13">
    <source>
        <dbReference type="Google" id="ProtNLM"/>
    </source>
</evidence>
<evidence type="ECO:0000256" key="5">
    <source>
        <dbReference type="ARBA" id="ARBA00022801"/>
    </source>
</evidence>
<comment type="caution">
    <text evidence="11">The sequence shown here is derived from an EMBL/GenBank/DDBJ whole genome shotgun (WGS) entry which is preliminary data.</text>
</comment>
<dbReference type="GO" id="GO:0004650">
    <property type="term" value="F:polygalacturonase activity"/>
    <property type="evidence" value="ECO:0007669"/>
    <property type="project" value="InterPro"/>
</dbReference>
<dbReference type="SMART" id="SM00710">
    <property type="entry name" value="PbH1"/>
    <property type="match status" value="5"/>
</dbReference>
<evidence type="ECO:0000256" key="10">
    <source>
        <dbReference type="SAM" id="SignalP"/>
    </source>
</evidence>
<feature type="signal peptide" evidence="10">
    <location>
        <begin position="1"/>
        <end position="28"/>
    </location>
</feature>
<dbReference type="PROSITE" id="PS00502">
    <property type="entry name" value="POLYGALACTURONASE"/>
    <property type="match status" value="1"/>
</dbReference>
<keyword evidence="12" id="KW-1185">Reference proteome</keyword>
<dbReference type="SUPFAM" id="SSF51126">
    <property type="entry name" value="Pectin lyase-like"/>
    <property type="match status" value="1"/>
</dbReference>
<evidence type="ECO:0000256" key="2">
    <source>
        <dbReference type="ARBA" id="ARBA00008834"/>
    </source>
</evidence>
<dbReference type="PROSITE" id="PS51257">
    <property type="entry name" value="PROKAR_LIPOPROTEIN"/>
    <property type="match status" value="1"/>
</dbReference>
<dbReference type="GO" id="GO:0071555">
    <property type="term" value="P:cell wall organization"/>
    <property type="evidence" value="ECO:0007669"/>
    <property type="project" value="UniProtKB-KW"/>
</dbReference>
<evidence type="ECO:0000256" key="4">
    <source>
        <dbReference type="ARBA" id="ARBA00022525"/>
    </source>
</evidence>
<evidence type="ECO:0000256" key="3">
    <source>
        <dbReference type="ARBA" id="ARBA00022512"/>
    </source>
</evidence>
<keyword evidence="4" id="KW-0964">Secreted</keyword>
<keyword evidence="6 9" id="KW-0326">Glycosidase</keyword>
<keyword evidence="3" id="KW-0134">Cell wall</keyword>
<evidence type="ECO:0000313" key="11">
    <source>
        <dbReference type="EMBL" id="KAG0566977.1"/>
    </source>
</evidence>
<dbReference type="InterPro" id="IPR006626">
    <property type="entry name" value="PbH1"/>
</dbReference>
<protein>
    <recommendedName>
        <fullName evidence="13">Polygalacturonase</fullName>
    </recommendedName>
</protein>
<keyword evidence="10" id="KW-0732">Signal</keyword>
<comment type="subcellular location">
    <subcellularLocation>
        <location evidence="1">Secreted</location>
        <location evidence="1">Cell wall</location>
    </subcellularLocation>
</comment>
<dbReference type="InterPro" id="IPR000743">
    <property type="entry name" value="Glyco_hydro_28"/>
</dbReference>
<organism evidence="11 12">
    <name type="scientific">Ceratodon purpureus</name>
    <name type="common">Fire moss</name>
    <name type="synonym">Dicranum purpureum</name>
    <dbReference type="NCBI Taxonomy" id="3225"/>
    <lineage>
        <taxon>Eukaryota</taxon>
        <taxon>Viridiplantae</taxon>
        <taxon>Streptophyta</taxon>
        <taxon>Embryophyta</taxon>
        <taxon>Bryophyta</taxon>
        <taxon>Bryophytina</taxon>
        <taxon>Bryopsida</taxon>
        <taxon>Dicranidae</taxon>
        <taxon>Pseudoditrichales</taxon>
        <taxon>Ditrichaceae</taxon>
        <taxon>Ceratodon</taxon>
    </lineage>
</organism>
<name>A0A8T0H8H0_CERPU</name>
<reference evidence="11" key="1">
    <citation type="submission" date="2020-06" db="EMBL/GenBank/DDBJ databases">
        <title>WGS assembly of Ceratodon purpureus strain R40.</title>
        <authorList>
            <person name="Carey S.B."/>
            <person name="Jenkins J."/>
            <person name="Shu S."/>
            <person name="Lovell J.T."/>
            <person name="Sreedasyam A."/>
            <person name="Maumus F."/>
            <person name="Tiley G.P."/>
            <person name="Fernandez-Pozo N."/>
            <person name="Barry K."/>
            <person name="Chen C."/>
            <person name="Wang M."/>
            <person name="Lipzen A."/>
            <person name="Daum C."/>
            <person name="Saski C.A."/>
            <person name="Payton A.C."/>
            <person name="Mcbreen J.C."/>
            <person name="Conrad R.E."/>
            <person name="Kollar L.M."/>
            <person name="Olsson S."/>
            <person name="Huttunen S."/>
            <person name="Landis J.B."/>
            <person name="Wickett N.J."/>
            <person name="Johnson M.G."/>
            <person name="Rensing S.A."/>
            <person name="Grimwood J."/>
            <person name="Schmutz J."/>
            <person name="Mcdaniel S.F."/>
        </authorList>
    </citation>
    <scope>NUCLEOTIDE SEQUENCE</scope>
    <source>
        <strain evidence="11">R40</strain>
    </source>
</reference>
<keyword evidence="5 9" id="KW-0378">Hydrolase</keyword>
<proteinExistence type="inferred from homology"/>
<feature type="active site" evidence="8">
    <location>
        <position position="261"/>
    </location>
</feature>
<accession>A0A8T0H8H0</accession>
<evidence type="ECO:0000256" key="7">
    <source>
        <dbReference type="ARBA" id="ARBA00023316"/>
    </source>
</evidence>
<comment type="similarity">
    <text evidence="2 9">Belongs to the glycosyl hydrolase 28 family.</text>
</comment>
<dbReference type="Pfam" id="PF00295">
    <property type="entry name" value="Glyco_hydro_28"/>
    <property type="match status" value="1"/>
</dbReference>
<evidence type="ECO:0000313" key="12">
    <source>
        <dbReference type="Proteomes" id="UP000822688"/>
    </source>
</evidence>
<evidence type="ECO:0000256" key="1">
    <source>
        <dbReference type="ARBA" id="ARBA00004191"/>
    </source>
</evidence>
<gene>
    <name evidence="11" type="ORF">KC19_7G101300</name>
</gene>
<dbReference type="EMBL" id="CM026428">
    <property type="protein sequence ID" value="KAG0566977.1"/>
    <property type="molecule type" value="Genomic_DNA"/>
</dbReference>
<dbReference type="Gene3D" id="2.160.20.10">
    <property type="entry name" value="Single-stranded right-handed beta-helix, Pectin lyase-like"/>
    <property type="match status" value="1"/>
</dbReference>
<sequence length="439" mass="47865">MRSSVMSFVKRSDVFFMLVMLFLMSCSASGSFVNGRQVFNVMMEGAVGDGRTDDGEVFQRVWAMVCRTPSAIMYVPAEGRFSLPPSVFGGPCAPNLLLQVEGTIVALEGPGSGTGHYKSWLVFRNLRDFSVVGNGRINGKGNRWWSQVCRPSMKNCGPNSRPEEPPNGLVFQNSSNVRVSNLRIRDSPKFHLTFSNCDGVYATGLHITAPRDSPNTDGIHLTNSRNVFILNCKIRTGDDCVSIQSGSNRVLIEDIMCGPGHGISVGSLGESKSRACVWGIRVERAIFDRTTNGFRIKTWQGGSGHAHGMRFVNSRMNRVHNPVVIDQYYCDSPTPCANQTSAVAISEIIIANITGTSSSNSAVRIKCSDHVPCRNIVLQNIAVRTGPDQDLSNAHFSCWNAYGFISNITNPMSCALLPQPPLDTGLVDSSKPYQIPQGC</sequence>
<dbReference type="InterPro" id="IPR011050">
    <property type="entry name" value="Pectin_lyase_fold/virulence"/>
</dbReference>
<dbReference type="PANTHER" id="PTHR31375">
    <property type="match status" value="1"/>
</dbReference>
<keyword evidence="7" id="KW-0961">Cell wall biogenesis/degradation</keyword>